<sequence length="58" mass="6712">MEQFVKATLDNTAKIGNEIEILKSEVKKMKADINTILDNQKIINENILKVLNHLKYNQ</sequence>
<dbReference type="Proteomes" id="UP000198769">
    <property type="component" value="Unassembled WGS sequence"/>
</dbReference>
<organism evidence="1 2">
    <name type="scientific">Chryseobacterium oleae</name>
    <dbReference type="NCBI Taxonomy" id="491207"/>
    <lineage>
        <taxon>Bacteria</taxon>
        <taxon>Pseudomonadati</taxon>
        <taxon>Bacteroidota</taxon>
        <taxon>Flavobacteriia</taxon>
        <taxon>Flavobacteriales</taxon>
        <taxon>Weeksellaceae</taxon>
        <taxon>Chryseobacterium group</taxon>
        <taxon>Chryseobacterium</taxon>
    </lineage>
</organism>
<reference evidence="2" key="1">
    <citation type="submission" date="2016-10" db="EMBL/GenBank/DDBJ databases">
        <authorList>
            <person name="Varghese N."/>
            <person name="Submissions S."/>
        </authorList>
    </citation>
    <scope>NUCLEOTIDE SEQUENCE [LARGE SCALE GENOMIC DNA]</scope>
    <source>
        <strain evidence="2">DSM 25575</strain>
    </source>
</reference>
<protein>
    <submittedName>
        <fullName evidence="1">Uncharacterized protein</fullName>
    </submittedName>
</protein>
<evidence type="ECO:0000313" key="2">
    <source>
        <dbReference type="Proteomes" id="UP000198769"/>
    </source>
</evidence>
<gene>
    <name evidence="1" type="ORF">SAMN05421594_0400</name>
</gene>
<keyword evidence="2" id="KW-1185">Reference proteome</keyword>
<proteinExistence type="predicted"/>
<name>A0A1I4VL37_CHROL</name>
<dbReference type="EMBL" id="FOVD01000001">
    <property type="protein sequence ID" value="SFN01853.1"/>
    <property type="molecule type" value="Genomic_DNA"/>
</dbReference>
<dbReference type="RefSeq" id="WP_167375223.1">
    <property type="nucleotide sequence ID" value="NZ_FOVD01000001.1"/>
</dbReference>
<dbReference type="AlphaFoldDB" id="A0A1I4VL37"/>
<evidence type="ECO:0000313" key="1">
    <source>
        <dbReference type="EMBL" id="SFN01853.1"/>
    </source>
</evidence>
<accession>A0A1I4VL37</accession>